<dbReference type="Proteomes" id="UP001418222">
    <property type="component" value="Unassembled WGS sequence"/>
</dbReference>
<dbReference type="InterPro" id="IPR002902">
    <property type="entry name" value="GNK2"/>
</dbReference>
<evidence type="ECO:0000256" key="4">
    <source>
        <dbReference type="ARBA" id="ARBA00022737"/>
    </source>
</evidence>
<sequence>MELPCKAILLFMALLLPIASHGLESINQQCSKNFTSDTNNQQLLQANINYALFSLLGKTPLHGFAISSFGQSLDTTIYGLTSCRGDVSLEACSECIIIAAQTIRKICPYSAQSYIRYEYCLLRYDTSSFFGQPDMGGSQAWYSSHIAEDPMDFKQGVKKLTGEVIVKAAAGDEKFGFGESFLPKSHVTVYEMAQCTRDLQETACKQCLEKLSEHMFNYSDRLGCYVVGTSCVLRYEIQSFIITHAAQSPDAYAPAPL</sequence>
<keyword evidence="8" id="KW-0418">Kinase</keyword>
<evidence type="ECO:0000256" key="2">
    <source>
        <dbReference type="ARBA" id="ARBA00022525"/>
    </source>
</evidence>
<evidence type="ECO:0000256" key="1">
    <source>
        <dbReference type="ARBA" id="ARBA00004613"/>
    </source>
</evidence>
<feature type="domain" description="Gnk2-homologous" evidence="7">
    <location>
        <begin position="25"/>
        <end position="129"/>
    </location>
</feature>
<proteinExistence type="inferred from homology"/>
<dbReference type="GO" id="GO:0016301">
    <property type="term" value="F:kinase activity"/>
    <property type="evidence" value="ECO:0007669"/>
    <property type="project" value="UniProtKB-KW"/>
</dbReference>
<comment type="caution">
    <text evidence="8">The sequence shown here is derived from an EMBL/GenBank/DDBJ whole genome shotgun (WGS) entry which is preliminary data.</text>
</comment>
<feature type="signal peptide" evidence="6">
    <location>
        <begin position="1"/>
        <end position="22"/>
    </location>
</feature>
<evidence type="ECO:0000256" key="3">
    <source>
        <dbReference type="ARBA" id="ARBA00022729"/>
    </source>
</evidence>
<evidence type="ECO:0000313" key="9">
    <source>
        <dbReference type="Proteomes" id="UP001418222"/>
    </source>
</evidence>
<dbReference type="PROSITE" id="PS51473">
    <property type="entry name" value="GNK2"/>
    <property type="match status" value="2"/>
</dbReference>
<evidence type="ECO:0000259" key="7">
    <source>
        <dbReference type="PROSITE" id="PS51473"/>
    </source>
</evidence>
<accession>A0AAP0BKW9</accession>
<evidence type="ECO:0000256" key="6">
    <source>
        <dbReference type="SAM" id="SignalP"/>
    </source>
</evidence>
<name>A0AAP0BKW9_9ASPA</name>
<dbReference type="EMBL" id="JBBWWQ010000007">
    <property type="protein sequence ID" value="KAK8943047.1"/>
    <property type="molecule type" value="Genomic_DNA"/>
</dbReference>
<evidence type="ECO:0000313" key="8">
    <source>
        <dbReference type="EMBL" id="KAK8943047.1"/>
    </source>
</evidence>
<keyword evidence="2" id="KW-0964">Secreted</keyword>
<dbReference type="Gene3D" id="3.30.430.20">
    <property type="entry name" value="Gnk2 domain, C-X8-C-X2-C motif"/>
    <property type="match status" value="2"/>
</dbReference>
<reference evidence="8 9" key="1">
    <citation type="journal article" date="2022" name="Nat. Plants">
        <title>Genomes of leafy and leafless Platanthera orchids illuminate the evolution of mycoheterotrophy.</title>
        <authorList>
            <person name="Li M.H."/>
            <person name="Liu K.W."/>
            <person name="Li Z."/>
            <person name="Lu H.C."/>
            <person name="Ye Q.L."/>
            <person name="Zhang D."/>
            <person name="Wang J.Y."/>
            <person name="Li Y.F."/>
            <person name="Zhong Z.M."/>
            <person name="Liu X."/>
            <person name="Yu X."/>
            <person name="Liu D.K."/>
            <person name="Tu X.D."/>
            <person name="Liu B."/>
            <person name="Hao Y."/>
            <person name="Liao X.Y."/>
            <person name="Jiang Y.T."/>
            <person name="Sun W.H."/>
            <person name="Chen J."/>
            <person name="Chen Y.Q."/>
            <person name="Ai Y."/>
            <person name="Zhai J.W."/>
            <person name="Wu S.S."/>
            <person name="Zhou Z."/>
            <person name="Hsiao Y.Y."/>
            <person name="Wu W.L."/>
            <person name="Chen Y.Y."/>
            <person name="Lin Y.F."/>
            <person name="Hsu J.L."/>
            <person name="Li C.Y."/>
            <person name="Wang Z.W."/>
            <person name="Zhao X."/>
            <person name="Zhong W.Y."/>
            <person name="Ma X.K."/>
            <person name="Ma L."/>
            <person name="Huang J."/>
            <person name="Chen G.Z."/>
            <person name="Huang M.Z."/>
            <person name="Huang L."/>
            <person name="Peng D.H."/>
            <person name="Luo Y.B."/>
            <person name="Zou S.Q."/>
            <person name="Chen S.P."/>
            <person name="Lan S."/>
            <person name="Tsai W.C."/>
            <person name="Van de Peer Y."/>
            <person name="Liu Z.J."/>
        </authorList>
    </citation>
    <scope>NUCLEOTIDE SEQUENCE [LARGE SCALE GENOMIC DNA]</scope>
    <source>
        <strain evidence="8">Lor287</strain>
    </source>
</reference>
<evidence type="ECO:0000256" key="5">
    <source>
        <dbReference type="ARBA" id="ARBA00038515"/>
    </source>
</evidence>
<dbReference type="InterPro" id="IPR038408">
    <property type="entry name" value="GNK2_sf"/>
</dbReference>
<dbReference type="Pfam" id="PF01657">
    <property type="entry name" value="Stress-antifung"/>
    <property type="match status" value="2"/>
</dbReference>
<dbReference type="AlphaFoldDB" id="A0AAP0BKW9"/>
<comment type="subcellular location">
    <subcellularLocation>
        <location evidence="1">Secreted</location>
    </subcellularLocation>
</comment>
<dbReference type="GO" id="GO:0005576">
    <property type="term" value="C:extracellular region"/>
    <property type="evidence" value="ECO:0007669"/>
    <property type="project" value="UniProtKB-SubCell"/>
</dbReference>
<keyword evidence="8" id="KW-0808">Transferase</keyword>
<gene>
    <name evidence="8" type="primary">CRK29</name>
    <name evidence="8" type="ORF">KSP39_PZI008868</name>
</gene>
<feature type="domain" description="Gnk2-homologous" evidence="7">
    <location>
        <begin position="134"/>
        <end position="240"/>
    </location>
</feature>
<keyword evidence="8" id="KW-0675">Receptor</keyword>
<comment type="similarity">
    <text evidence="5">Belongs to the cysteine-rich repeat secretory protein family.</text>
</comment>
<protein>
    <submittedName>
        <fullName evidence="8">Cysteine-rich receptor-like protein kinase 29</fullName>
    </submittedName>
</protein>
<keyword evidence="3 6" id="KW-0732">Signal</keyword>
<dbReference type="CDD" id="cd23509">
    <property type="entry name" value="Gnk2-like"/>
    <property type="match status" value="2"/>
</dbReference>
<keyword evidence="4" id="KW-0677">Repeat</keyword>
<dbReference type="PANTHER" id="PTHR32411">
    <property type="entry name" value="CYSTEINE-RICH REPEAT SECRETORY PROTEIN 38-RELATED"/>
    <property type="match status" value="1"/>
</dbReference>
<dbReference type="InterPro" id="IPR050581">
    <property type="entry name" value="CRR_secretory_protein"/>
</dbReference>
<organism evidence="8 9">
    <name type="scientific">Platanthera zijinensis</name>
    <dbReference type="NCBI Taxonomy" id="2320716"/>
    <lineage>
        <taxon>Eukaryota</taxon>
        <taxon>Viridiplantae</taxon>
        <taxon>Streptophyta</taxon>
        <taxon>Embryophyta</taxon>
        <taxon>Tracheophyta</taxon>
        <taxon>Spermatophyta</taxon>
        <taxon>Magnoliopsida</taxon>
        <taxon>Liliopsida</taxon>
        <taxon>Asparagales</taxon>
        <taxon>Orchidaceae</taxon>
        <taxon>Orchidoideae</taxon>
        <taxon>Orchideae</taxon>
        <taxon>Orchidinae</taxon>
        <taxon>Platanthera</taxon>
    </lineage>
</organism>
<dbReference type="PANTHER" id="PTHR32411:SF55">
    <property type="entry name" value="CYSTEINE-RICH REPEAT SECRETORY PROTEIN 55"/>
    <property type="match status" value="1"/>
</dbReference>
<keyword evidence="9" id="KW-1185">Reference proteome</keyword>
<feature type="chain" id="PRO_5043056383" evidence="6">
    <location>
        <begin position="23"/>
        <end position="257"/>
    </location>
</feature>